<comment type="cofactor">
    <cofactor evidence="1">
        <name>FAD</name>
        <dbReference type="ChEBI" id="CHEBI:57692"/>
    </cofactor>
</comment>
<dbReference type="AlphaFoldDB" id="A0A0K1EBG3"/>
<evidence type="ECO:0000256" key="3">
    <source>
        <dbReference type="ARBA" id="ARBA00007588"/>
    </source>
</evidence>
<protein>
    <submittedName>
        <fullName evidence="8">Lysine 6-monooxygenase</fullName>
    </submittedName>
</protein>
<evidence type="ECO:0000313" key="8">
    <source>
        <dbReference type="EMBL" id="AKT38200.1"/>
    </source>
</evidence>
<evidence type="ECO:0000256" key="4">
    <source>
        <dbReference type="ARBA" id="ARBA00022630"/>
    </source>
</evidence>
<reference evidence="8 9" key="1">
    <citation type="submission" date="2015-07" db="EMBL/GenBank/DDBJ databases">
        <title>Genome analysis of myxobacterium Chondromyces crocatus Cm c5 reveals a high potential for natural compound synthesis and the genetic basis for the loss of fruiting body formation.</title>
        <authorList>
            <person name="Zaburannyi N."/>
            <person name="Bunk B."/>
            <person name="Maier J."/>
            <person name="Overmann J."/>
            <person name="Mueller R."/>
        </authorList>
    </citation>
    <scope>NUCLEOTIDE SEQUENCE [LARGE SCALE GENOMIC DNA]</scope>
    <source>
        <strain evidence="8 9">Cm c5</strain>
    </source>
</reference>
<keyword evidence="9" id="KW-1185">Reference proteome</keyword>
<evidence type="ECO:0000256" key="7">
    <source>
        <dbReference type="ARBA" id="ARBA00023002"/>
    </source>
</evidence>
<dbReference type="SUPFAM" id="SSF51905">
    <property type="entry name" value="FAD/NAD(P)-binding domain"/>
    <property type="match status" value="2"/>
</dbReference>
<sequence>MNKKVADIAGIGIGPFNLSIAALLKEIPAAEAVFFERKPRFDWHPGLMFREARMQTSFLKDLVTAVRPTSPYSFVNYLVNTGKFYPFLSASVETVGRQEFTDYMGWVTSQLDTLRFGTDVQELQFVDDHFLVRTSTGAVRARNVSLGSGRIPHIPEAVASVVGDRCFHAINILARKTNLAGARVAIVGGGQTGAEVFLNTVRNHWGTPREVLWVSRRLNFEPLDETPFTNELFMPDYVRMFHTLDAGRRRALVEQQKLAGDGISPSTLREIYRELYELRVSGDPKEVSLLPARDMIEVQKNGEELGITTHNRLDGSRERHTVDAIILCTGFVERLPAYLEPLQSRLHLDEHGRLQLGRAFDVQWDGPPDNRIYGLNLGRYSHGIAESQLSLAAWRSGVIINHLLGRPIFDVDASAGFVRWGSASEPQRQAFGA</sequence>
<keyword evidence="4" id="KW-0285">Flavoprotein</keyword>
<dbReference type="InterPro" id="IPR036188">
    <property type="entry name" value="FAD/NAD-bd_sf"/>
</dbReference>
<dbReference type="PANTHER" id="PTHR42802">
    <property type="entry name" value="MONOOXYGENASE"/>
    <property type="match status" value="1"/>
</dbReference>
<keyword evidence="7" id="KW-0560">Oxidoreductase</keyword>
<dbReference type="EMBL" id="CP012159">
    <property type="protein sequence ID" value="AKT38200.1"/>
    <property type="molecule type" value="Genomic_DNA"/>
</dbReference>
<dbReference type="GO" id="GO:0004497">
    <property type="term" value="F:monooxygenase activity"/>
    <property type="evidence" value="ECO:0007669"/>
    <property type="project" value="UniProtKB-KW"/>
</dbReference>
<dbReference type="Gene3D" id="3.50.50.60">
    <property type="entry name" value="FAD/NAD(P)-binding domain"/>
    <property type="match status" value="1"/>
</dbReference>
<dbReference type="InterPro" id="IPR025700">
    <property type="entry name" value="Lys/Orn_oxygenase"/>
</dbReference>
<organism evidence="8 9">
    <name type="scientific">Chondromyces crocatus</name>
    <dbReference type="NCBI Taxonomy" id="52"/>
    <lineage>
        <taxon>Bacteria</taxon>
        <taxon>Pseudomonadati</taxon>
        <taxon>Myxococcota</taxon>
        <taxon>Polyangia</taxon>
        <taxon>Polyangiales</taxon>
        <taxon>Polyangiaceae</taxon>
        <taxon>Chondromyces</taxon>
    </lineage>
</organism>
<evidence type="ECO:0000256" key="1">
    <source>
        <dbReference type="ARBA" id="ARBA00001974"/>
    </source>
</evidence>
<proteinExistence type="inferred from homology"/>
<evidence type="ECO:0000256" key="5">
    <source>
        <dbReference type="ARBA" id="ARBA00022827"/>
    </source>
</evidence>
<dbReference type="Pfam" id="PF13434">
    <property type="entry name" value="Lys_Orn_oxgnase"/>
    <property type="match status" value="1"/>
</dbReference>
<comment type="similarity">
    <text evidence="3">Belongs to the lysine N(6)-hydroxylase/L-ornithine N(5)-oxygenase family.</text>
</comment>
<dbReference type="PANTHER" id="PTHR42802:SF1">
    <property type="entry name" value="L-ORNITHINE N(5)-MONOOXYGENASE"/>
    <property type="match status" value="1"/>
</dbReference>
<dbReference type="PATRIC" id="fig|52.7.peg.2539"/>
<evidence type="ECO:0000256" key="2">
    <source>
        <dbReference type="ARBA" id="ARBA00004924"/>
    </source>
</evidence>
<keyword evidence="8" id="KW-0503">Monooxygenase</keyword>
<evidence type="ECO:0000256" key="6">
    <source>
        <dbReference type="ARBA" id="ARBA00022857"/>
    </source>
</evidence>
<keyword evidence="5" id="KW-0274">FAD</keyword>
<comment type="pathway">
    <text evidence="2">Siderophore biosynthesis.</text>
</comment>
<keyword evidence="6" id="KW-0521">NADP</keyword>
<name>A0A0K1EBG3_CHOCO</name>
<gene>
    <name evidence="8" type="ORF">CMC5_023430</name>
</gene>
<accession>A0A0K1EBG3</accession>
<dbReference type="KEGG" id="ccro:CMC5_023430"/>
<evidence type="ECO:0000313" key="9">
    <source>
        <dbReference type="Proteomes" id="UP000067626"/>
    </source>
</evidence>
<dbReference type="RefSeq" id="WP_050430468.1">
    <property type="nucleotide sequence ID" value="NZ_CP012159.1"/>
</dbReference>
<dbReference type="STRING" id="52.CMC5_023430"/>
<dbReference type="Proteomes" id="UP000067626">
    <property type="component" value="Chromosome"/>
</dbReference>